<dbReference type="EMBL" id="CAGA01000010">
    <property type="protein sequence ID" value="CCE28763.1"/>
    <property type="molecule type" value="Genomic_DNA"/>
</dbReference>
<dbReference type="HOGENOM" id="CLU_3279409_0_0_1"/>
<dbReference type="VEuPathDB" id="FungiDB:CPUR_02451"/>
<comment type="caution">
    <text evidence="1">The sequence shown here is derived from an EMBL/GenBank/DDBJ whole genome shotgun (WGS) entry which is preliminary data.</text>
</comment>
<evidence type="ECO:0000313" key="1">
    <source>
        <dbReference type="EMBL" id="CCE28763.1"/>
    </source>
</evidence>
<name>M1W7W5_CLAP2</name>
<keyword evidence="2" id="KW-1185">Reference proteome</keyword>
<reference evidence="1 2" key="1">
    <citation type="journal article" date="2013" name="PLoS Genet.">
        <title>Plant-symbiotic fungi as chemical engineers: Multi-genome analysis of the Clavicipitaceae reveals dynamics of alkaloid loci.</title>
        <authorList>
            <person name="Schardl C.L."/>
            <person name="Young C.A."/>
            <person name="Hesse U."/>
            <person name="Amyotte S.G."/>
            <person name="Andreeva K."/>
            <person name="Calie P.J."/>
            <person name="Fleetwood D.J."/>
            <person name="Haws D.C."/>
            <person name="Moore N."/>
            <person name="Oeser B."/>
            <person name="Panaccione D.G."/>
            <person name="Schweri K.K."/>
            <person name="Voisey C.R."/>
            <person name="Farman M.L."/>
            <person name="Jaromczyk J.W."/>
            <person name="Roe B.A."/>
            <person name="O'Sullivan D.M."/>
            <person name="Scott B."/>
            <person name="Tudzynski P."/>
            <person name="An Z."/>
            <person name="Arnaoudova E.G."/>
            <person name="Bullock C.T."/>
            <person name="Charlton N.D."/>
            <person name="Chen L."/>
            <person name="Cox M."/>
            <person name="Dinkins R.D."/>
            <person name="Florea S."/>
            <person name="Glenn A.E."/>
            <person name="Gordon A."/>
            <person name="Gueldener U."/>
            <person name="Harris D.R."/>
            <person name="Hollin W."/>
            <person name="Jaromczyk J."/>
            <person name="Johnson R.D."/>
            <person name="Khan A.K."/>
            <person name="Leistner E."/>
            <person name="Leuchtmann A."/>
            <person name="Li C."/>
            <person name="Liu J."/>
            <person name="Liu J."/>
            <person name="Liu M."/>
            <person name="Mace W."/>
            <person name="Machado C."/>
            <person name="Nagabhyru P."/>
            <person name="Pan J."/>
            <person name="Schmid J."/>
            <person name="Sugawara K."/>
            <person name="Steiner U."/>
            <person name="Takach J.E."/>
            <person name="Tanaka E."/>
            <person name="Webb J.S."/>
            <person name="Wilson E.V."/>
            <person name="Wiseman J.L."/>
            <person name="Yoshida R."/>
            <person name="Zeng Z."/>
        </authorList>
    </citation>
    <scope>NUCLEOTIDE SEQUENCE [LARGE SCALE GENOMIC DNA]</scope>
    <source>
        <strain evidence="1 2">20.1</strain>
    </source>
</reference>
<protein>
    <submittedName>
        <fullName evidence="1">Uncharacterized protein</fullName>
    </submittedName>
</protein>
<sequence length="41" mass="4630">MARIDKRLCRSSSEIGGMRHNYPLGLDCCKEATPHQQRVAT</sequence>
<dbReference type="AlphaFoldDB" id="M1W7W5"/>
<evidence type="ECO:0000313" key="2">
    <source>
        <dbReference type="Proteomes" id="UP000016801"/>
    </source>
</evidence>
<gene>
    <name evidence="1" type="ORF">CPUR_02451</name>
</gene>
<accession>M1W7W5</accession>
<organism evidence="1 2">
    <name type="scientific">Claviceps purpurea (strain 20.1)</name>
    <name type="common">Ergot fungus</name>
    <name type="synonym">Sphacelia segetum</name>
    <dbReference type="NCBI Taxonomy" id="1111077"/>
    <lineage>
        <taxon>Eukaryota</taxon>
        <taxon>Fungi</taxon>
        <taxon>Dikarya</taxon>
        <taxon>Ascomycota</taxon>
        <taxon>Pezizomycotina</taxon>
        <taxon>Sordariomycetes</taxon>
        <taxon>Hypocreomycetidae</taxon>
        <taxon>Hypocreales</taxon>
        <taxon>Clavicipitaceae</taxon>
        <taxon>Claviceps</taxon>
    </lineage>
</organism>
<proteinExistence type="predicted"/>
<dbReference type="Proteomes" id="UP000016801">
    <property type="component" value="Unassembled WGS sequence"/>
</dbReference>